<evidence type="ECO:0008006" key="3">
    <source>
        <dbReference type="Google" id="ProtNLM"/>
    </source>
</evidence>
<reference evidence="1 2" key="1">
    <citation type="journal article" date="2007" name="Genome Res.">
        <title>Genome characteristics of facultatively symbiotic Frankia sp. strains reflect host range and host plant biogeography.</title>
        <authorList>
            <person name="Normand P."/>
            <person name="Lapierre P."/>
            <person name="Tisa L.S."/>
            <person name="Gogarten J.P."/>
            <person name="Alloisio N."/>
            <person name="Bagnarol E."/>
            <person name="Bassi C.A."/>
            <person name="Berry A.M."/>
            <person name="Bickhart D.M."/>
            <person name="Choisne N."/>
            <person name="Couloux A."/>
            <person name="Cournoyer B."/>
            <person name="Cruveiller S."/>
            <person name="Daubin V."/>
            <person name="Demange N."/>
            <person name="Francino M.P."/>
            <person name="Goltsman E."/>
            <person name="Huang Y."/>
            <person name="Kopp O.R."/>
            <person name="Labarre L."/>
            <person name="Lapidus A."/>
            <person name="Lavire C."/>
            <person name="Marechal J."/>
            <person name="Martinez M."/>
            <person name="Mastronunzio J.E."/>
            <person name="Mullin B.C."/>
            <person name="Niemann J."/>
            <person name="Pujic P."/>
            <person name="Rawnsley T."/>
            <person name="Rouy Z."/>
            <person name="Schenowitz C."/>
            <person name="Sellstedt A."/>
            <person name="Tavares F."/>
            <person name="Tomkins J.P."/>
            <person name="Vallenet D."/>
            <person name="Valverde C."/>
            <person name="Wall L.G."/>
            <person name="Wang Y."/>
            <person name="Medigue C."/>
            <person name="Benson D.R."/>
        </authorList>
    </citation>
    <scope>NUCLEOTIDE SEQUENCE [LARGE SCALE GENOMIC DNA]</scope>
    <source>
        <strain evidence="2">DSM 45818 / CECT 9043 / CcI3</strain>
    </source>
</reference>
<dbReference type="KEGG" id="fra:Francci3_1859"/>
<keyword evidence="2" id="KW-1185">Reference proteome</keyword>
<dbReference type="RefSeq" id="WP_011436295.1">
    <property type="nucleotide sequence ID" value="NC_007777.1"/>
</dbReference>
<dbReference type="eggNOG" id="ENOG50344X5">
    <property type="taxonomic scope" value="Bacteria"/>
</dbReference>
<evidence type="ECO:0000313" key="2">
    <source>
        <dbReference type="Proteomes" id="UP000001937"/>
    </source>
</evidence>
<dbReference type="SUPFAM" id="SSF102712">
    <property type="entry name" value="JAB1/MPN domain"/>
    <property type="match status" value="1"/>
</dbReference>
<dbReference type="AlphaFoldDB" id="Q2JBV7"/>
<organism evidence="1 2">
    <name type="scientific">Frankia casuarinae (strain DSM 45818 / CECT 9043 / HFP020203 / CcI3)</name>
    <dbReference type="NCBI Taxonomy" id="106370"/>
    <lineage>
        <taxon>Bacteria</taxon>
        <taxon>Bacillati</taxon>
        <taxon>Actinomycetota</taxon>
        <taxon>Actinomycetes</taxon>
        <taxon>Frankiales</taxon>
        <taxon>Frankiaceae</taxon>
        <taxon>Frankia</taxon>
    </lineage>
</organism>
<name>Q2JBV7_FRACC</name>
<dbReference type="Gene3D" id="3.40.140.10">
    <property type="entry name" value="Cytidine Deaminase, domain 2"/>
    <property type="match status" value="1"/>
</dbReference>
<dbReference type="EMBL" id="CP000249">
    <property type="protein sequence ID" value="ABD11235.1"/>
    <property type="molecule type" value="Genomic_DNA"/>
</dbReference>
<dbReference type="Proteomes" id="UP000001937">
    <property type="component" value="Chromosome"/>
</dbReference>
<evidence type="ECO:0000313" key="1">
    <source>
        <dbReference type="EMBL" id="ABD11235.1"/>
    </source>
</evidence>
<accession>Q2JBV7</accession>
<proteinExistence type="predicted"/>
<sequence>MSNEAYIEPEPAKRFVDHAVEEYQRCLASRNADGVPTHLPRASGLLFGVDNRHGITIGDIEFVKNVRDSDADVIAEFEDVIAPQFGDVYRNPGRGFWCSGEDVFQAVKKHEAAGLELIGSIHSHPNWHEIGPQHERTQRLSEKPTRMDEYLFRQSSWPVNLIWYVHAGRQGLAHRVAAWKAGPERCAELDLHIPSQIRDEFGLG</sequence>
<dbReference type="HOGENOM" id="CLU_1408048_0_0_11"/>
<gene>
    <name evidence="1" type="ordered locus">Francci3_1859</name>
</gene>
<protein>
    <recommendedName>
        <fullName evidence="3">JAB domain-containing protein</fullName>
    </recommendedName>
</protein>